<dbReference type="AlphaFoldDB" id="A0AAV7WZM6"/>
<gene>
    <name evidence="2" type="ORF">NDU88_006261</name>
</gene>
<evidence type="ECO:0000313" key="3">
    <source>
        <dbReference type="Proteomes" id="UP001066276"/>
    </source>
</evidence>
<keyword evidence="3" id="KW-1185">Reference proteome</keyword>
<feature type="chain" id="PRO_5043350270" description="Secreted protein" evidence="1">
    <location>
        <begin position="23"/>
        <end position="70"/>
    </location>
</feature>
<comment type="caution">
    <text evidence="2">The sequence shown here is derived from an EMBL/GenBank/DDBJ whole genome shotgun (WGS) entry which is preliminary data.</text>
</comment>
<reference evidence="2" key="1">
    <citation type="journal article" date="2022" name="bioRxiv">
        <title>Sequencing and chromosome-scale assembly of the giantPleurodeles waltlgenome.</title>
        <authorList>
            <person name="Brown T."/>
            <person name="Elewa A."/>
            <person name="Iarovenko S."/>
            <person name="Subramanian E."/>
            <person name="Araus A.J."/>
            <person name="Petzold A."/>
            <person name="Susuki M."/>
            <person name="Suzuki K.-i.T."/>
            <person name="Hayashi T."/>
            <person name="Toyoda A."/>
            <person name="Oliveira C."/>
            <person name="Osipova E."/>
            <person name="Leigh N.D."/>
            <person name="Simon A."/>
            <person name="Yun M.H."/>
        </authorList>
    </citation>
    <scope>NUCLEOTIDE SEQUENCE</scope>
    <source>
        <strain evidence="2">20211129_DDA</strain>
        <tissue evidence="2">Liver</tissue>
    </source>
</reference>
<feature type="signal peptide" evidence="1">
    <location>
        <begin position="1"/>
        <end position="22"/>
    </location>
</feature>
<dbReference type="EMBL" id="JANPWB010000001">
    <property type="protein sequence ID" value="KAJ1218684.1"/>
    <property type="molecule type" value="Genomic_DNA"/>
</dbReference>
<accession>A0AAV7WZM6</accession>
<evidence type="ECO:0000313" key="2">
    <source>
        <dbReference type="EMBL" id="KAJ1218684.1"/>
    </source>
</evidence>
<evidence type="ECO:0008006" key="4">
    <source>
        <dbReference type="Google" id="ProtNLM"/>
    </source>
</evidence>
<protein>
    <recommendedName>
        <fullName evidence="4">Secreted protein</fullName>
    </recommendedName>
</protein>
<evidence type="ECO:0000256" key="1">
    <source>
        <dbReference type="SAM" id="SignalP"/>
    </source>
</evidence>
<organism evidence="2 3">
    <name type="scientific">Pleurodeles waltl</name>
    <name type="common">Iberian ribbed newt</name>
    <dbReference type="NCBI Taxonomy" id="8319"/>
    <lineage>
        <taxon>Eukaryota</taxon>
        <taxon>Metazoa</taxon>
        <taxon>Chordata</taxon>
        <taxon>Craniata</taxon>
        <taxon>Vertebrata</taxon>
        <taxon>Euteleostomi</taxon>
        <taxon>Amphibia</taxon>
        <taxon>Batrachia</taxon>
        <taxon>Caudata</taxon>
        <taxon>Salamandroidea</taxon>
        <taxon>Salamandridae</taxon>
        <taxon>Pleurodelinae</taxon>
        <taxon>Pleurodeles</taxon>
    </lineage>
</organism>
<sequence length="70" mass="7901">MMPALLLPVPVLALEWSCESEAVRDRATVRGEGTEFDRLYCAWKCGARHWAYSFVASNSSSVHRRQGQSE</sequence>
<dbReference type="Proteomes" id="UP001066276">
    <property type="component" value="Chromosome 1_1"/>
</dbReference>
<keyword evidence="1" id="KW-0732">Signal</keyword>
<name>A0AAV7WZM6_PLEWA</name>
<proteinExistence type="predicted"/>